<dbReference type="RefSeq" id="WP_135153588.1">
    <property type="nucleotide sequence ID" value="NZ_SOMN01000030.1"/>
</dbReference>
<dbReference type="Pfam" id="PF13377">
    <property type="entry name" value="Peripla_BP_3"/>
    <property type="match status" value="1"/>
</dbReference>
<proteinExistence type="predicted"/>
<dbReference type="InterPro" id="IPR010982">
    <property type="entry name" value="Lambda_DNA-bd_dom_sf"/>
</dbReference>
<evidence type="ECO:0000256" key="1">
    <source>
        <dbReference type="ARBA" id="ARBA00022491"/>
    </source>
</evidence>
<keyword evidence="4" id="KW-0804">Transcription</keyword>
<comment type="caution">
    <text evidence="6">The sequence shown here is derived from an EMBL/GenBank/DDBJ whole genome shotgun (WGS) entry which is preliminary data.</text>
</comment>
<dbReference type="Gene3D" id="1.10.260.40">
    <property type="entry name" value="lambda repressor-like DNA-binding domains"/>
    <property type="match status" value="1"/>
</dbReference>
<dbReference type="AlphaFoldDB" id="A0A4Y8LX49"/>
<dbReference type="InterPro" id="IPR028082">
    <property type="entry name" value="Peripla_BP_I"/>
</dbReference>
<dbReference type="Proteomes" id="UP000297900">
    <property type="component" value="Unassembled WGS sequence"/>
</dbReference>
<organism evidence="6 7">
    <name type="scientific">Cohnella luojiensis</name>
    <dbReference type="NCBI Taxonomy" id="652876"/>
    <lineage>
        <taxon>Bacteria</taxon>
        <taxon>Bacillati</taxon>
        <taxon>Bacillota</taxon>
        <taxon>Bacilli</taxon>
        <taxon>Bacillales</taxon>
        <taxon>Paenibacillaceae</taxon>
        <taxon>Cohnella</taxon>
    </lineage>
</organism>
<evidence type="ECO:0000259" key="5">
    <source>
        <dbReference type="PROSITE" id="PS50932"/>
    </source>
</evidence>
<dbReference type="InterPro" id="IPR046335">
    <property type="entry name" value="LacI/GalR-like_sensor"/>
</dbReference>
<name>A0A4Y8LX49_9BACL</name>
<evidence type="ECO:0000256" key="4">
    <source>
        <dbReference type="ARBA" id="ARBA00023163"/>
    </source>
</evidence>
<dbReference type="GO" id="GO:0000976">
    <property type="term" value="F:transcription cis-regulatory region binding"/>
    <property type="evidence" value="ECO:0007669"/>
    <property type="project" value="TreeGrafter"/>
</dbReference>
<protein>
    <submittedName>
        <fullName evidence="6">LacI family DNA-binding transcriptional regulator</fullName>
    </submittedName>
</protein>
<evidence type="ECO:0000313" key="7">
    <source>
        <dbReference type="Proteomes" id="UP000297900"/>
    </source>
</evidence>
<feature type="domain" description="HTH lacI-type" evidence="5">
    <location>
        <begin position="5"/>
        <end position="59"/>
    </location>
</feature>
<dbReference type="InterPro" id="IPR000843">
    <property type="entry name" value="HTH_LacI"/>
</dbReference>
<dbReference type="PROSITE" id="PS50932">
    <property type="entry name" value="HTH_LACI_2"/>
    <property type="match status" value="1"/>
</dbReference>
<dbReference type="PANTHER" id="PTHR30146:SF148">
    <property type="entry name" value="HTH-TYPE TRANSCRIPTIONAL REPRESSOR PURR-RELATED"/>
    <property type="match status" value="1"/>
</dbReference>
<evidence type="ECO:0000256" key="3">
    <source>
        <dbReference type="ARBA" id="ARBA00023125"/>
    </source>
</evidence>
<reference evidence="6 7" key="1">
    <citation type="submission" date="2019-03" db="EMBL/GenBank/DDBJ databases">
        <title>Cohnella endophytica sp. nov., a novel endophytic bacterium isolated from bark of Sonneratia apetala.</title>
        <authorList>
            <person name="Tuo L."/>
        </authorList>
    </citation>
    <scope>NUCLEOTIDE SEQUENCE [LARGE SCALE GENOMIC DNA]</scope>
    <source>
        <strain evidence="6 7">CCTCC AB 208254</strain>
    </source>
</reference>
<dbReference type="PANTHER" id="PTHR30146">
    <property type="entry name" value="LACI-RELATED TRANSCRIPTIONAL REPRESSOR"/>
    <property type="match status" value="1"/>
</dbReference>
<evidence type="ECO:0000313" key="6">
    <source>
        <dbReference type="EMBL" id="TFE23872.1"/>
    </source>
</evidence>
<accession>A0A4Y8LX49</accession>
<dbReference type="SMART" id="SM00354">
    <property type="entry name" value="HTH_LACI"/>
    <property type="match status" value="1"/>
</dbReference>
<dbReference type="GO" id="GO:0003700">
    <property type="term" value="F:DNA-binding transcription factor activity"/>
    <property type="evidence" value="ECO:0007669"/>
    <property type="project" value="TreeGrafter"/>
</dbReference>
<evidence type="ECO:0000256" key="2">
    <source>
        <dbReference type="ARBA" id="ARBA00023015"/>
    </source>
</evidence>
<dbReference type="SUPFAM" id="SSF47413">
    <property type="entry name" value="lambda repressor-like DNA-binding domains"/>
    <property type="match status" value="1"/>
</dbReference>
<keyword evidence="7" id="KW-1185">Reference proteome</keyword>
<gene>
    <name evidence="6" type="ORF">E2980_17770</name>
</gene>
<keyword evidence="1" id="KW-0678">Repressor</keyword>
<dbReference type="Gene3D" id="3.40.50.2300">
    <property type="match status" value="2"/>
</dbReference>
<dbReference type="OrthoDB" id="2026446at2"/>
<dbReference type="Pfam" id="PF00356">
    <property type="entry name" value="LacI"/>
    <property type="match status" value="1"/>
</dbReference>
<keyword evidence="3 6" id="KW-0238">DNA-binding</keyword>
<dbReference type="SUPFAM" id="SSF53822">
    <property type="entry name" value="Periplasmic binding protein-like I"/>
    <property type="match status" value="1"/>
</dbReference>
<dbReference type="CDD" id="cd01392">
    <property type="entry name" value="HTH_LacI"/>
    <property type="match status" value="1"/>
</dbReference>
<keyword evidence="2" id="KW-0805">Transcription regulation</keyword>
<dbReference type="EMBL" id="SOMN01000030">
    <property type="protein sequence ID" value="TFE23872.1"/>
    <property type="molecule type" value="Genomic_DNA"/>
</dbReference>
<sequence>MAKKVTMQQVANALGISKNSVSQALGGKPGVSEETRERVREAAERLGYEFSSAGKSSLRNHGGHIGMIVSESAISENLFFGIINYQIQKEVELRNYSLLIHVVDSAMEMQNTLPAFLEDRKVDGVFVLSHLDKSYIQSIVTTGIPFVMIDHHHPELHVDCVLTNNRFGAFDAVTYLISLGHKRIGYIGDLSISPSFQERWEGYHLALKAKGLVVKPSDQILAGVESEESIAAQIQMMTSQPDAWFCANDMVAVLLNNVLTKRGMNVPEDVSICGYDNNMLSELSNPPLTTVNVNKELFGKRAVERLFWRMDNPSEPFEELLLRTTLVIRDSTRVSSR</sequence>
<dbReference type="CDD" id="cd19974">
    <property type="entry name" value="PBP1_LacI-like"/>
    <property type="match status" value="1"/>
</dbReference>